<organism evidence="3">
    <name type="scientific">Streptomyces sp. NBC_00093</name>
    <dbReference type="NCBI Taxonomy" id="2975649"/>
    <lineage>
        <taxon>Bacteria</taxon>
        <taxon>Bacillati</taxon>
        <taxon>Actinomycetota</taxon>
        <taxon>Actinomycetes</taxon>
        <taxon>Kitasatosporales</taxon>
        <taxon>Streptomycetaceae</taxon>
        <taxon>Streptomyces</taxon>
    </lineage>
</organism>
<evidence type="ECO:0000256" key="2">
    <source>
        <dbReference type="SAM" id="Phobius"/>
    </source>
</evidence>
<proteinExistence type="predicted"/>
<protein>
    <submittedName>
        <fullName evidence="3">Uncharacterized protein</fullName>
    </submittedName>
</protein>
<reference evidence="3" key="1">
    <citation type="submission" date="2022-10" db="EMBL/GenBank/DDBJ databases">
        <title>The complete genomes of actinobacterial strains from the NBC collection.</title>
        <authorList>
            <person name="Joergensen T.S."/>
            <person name="Alvarez Arevalo M."/>
            <person name="Sterndorff E.B."/>
            <person name="Faurdal D."/>
            <person name="Vuksanovic O."/>
            <person name="Mourched A.-S."/>
            <person name="Charusanti P."/>
            <person name="Shaw S."/>
            <person name="Blin K."/>
            <person name="Weber T."/>
        </authorList>
    </citation>
    <scope>NUCLEOTIDE SEQUENCE</scope>
    <source>
        <strain evidence="3">NBC_00093</strain>
    </source>
</reference>
<dbReference type="EMBL" id="CP108222">
    <property type="protein sequence ID" value="WTT23288.1"/>
    <property type="molecule type" value="Genomic_DNA"/>
</dbReference>
<keyword evidence="2" id="KW-0812">Transmembrane</keyword>
<dbReference type="AlphaFoldDB" id="A0AAU2AFY0"/>
<feature type="region of interest" description="Disordered" evidence="1">
    <location>
        <begin position="39"/>
        <end position="84"/>
    </location>
</feature>
<keyword evidence="2" id="KW-1133">Transmembrane helix</keyword>
<feature type="transmembrane region" description="Helical" evidence="2">
    <location>
        <begin position="20"/>
        <end position="37"/>
    </location>
</feature>
<evidence type="ECO:0000256" key="1">
    <source>
        <dbReference type="SAM" id="MobiDB-lite"/>
    </source>
</evidence>
<keyword evidence="2" id="KW-0472">Membrane</keyword>
<sequence length="84" mass="9028">MNTYLQNALDLVIEGVLTQLPAQLVTTMVAAAAATWMRTRKKNRSRVVETPADPGADTSPSLQQAAASERIHADRDTSPSVGKH</sequence>
<evidence type="ECO:0000313" key="3">
    <source>
        <dbReference type="EMBL" id="WTT23288.1"/>
    </source>
</evidence>
<accession>A0AAU2AFY0</accession>
<name>A0AAU2AFY0_9ACTN</name>
<gene>
    <name evidence="3" type="ORF">OHA22_50925</name>
</gene>